<dbReference type="AlphaFoldDB" id="A0A4R2KEH9"/>
<sequence>MSEDRVLFQTHISAEARDLARNAVAGMQQQVSSGYSLRTFVEDALRAHAGRLAQEHNSGQPWARVDRIPTGRRPANEE</sequence>
<evidence type="ECO:0000256" key="1">
    <source>
        <dbReference type="SAM" id="MobiDB-lite"/>
    </source>
</evidence>
<evidence type="ECO:0008006" key="4">
    <source>
        <dbReference type="Google" id="ProtNLM"/>
    </source>
</evidence>
<comment type="caution">
    <text evidence="2">The sequence shown here is derived from an EMBL/GenBank/DDBJ whole genome shotgun (WGS) entry which is preliminary data.</text>
</comment>
<proteinExistence type="predicted"/>
<dbReference type="Gene3D" id="6.10.180.30">
    <property type="match status" value="1"/>
</dbReference>
<accession>A0A4R2KEH9</accession>
<dbReference type="OrthoDB" id="9964397at2"/>
<protein>
    <recommendedName>
        <fullName evidence="4">Centromere-binding protein ParB C-terminal domain-containing protein</fullName>
    </recommendedName>
</protein>
<dbReference type="RefSeq" id="WP_132111001.1">
    <property type="nucleotide sequence ID" value="NZ_SLWS01000001.1"/>
</dbReference>
<reference evidence="2 3" key="1">
    <citation type="submission" date="2019-03" db="EMBL/GenBank/DDBJ databases">
        <title>Genomic Encyclopedia of Type Strains, Phase IV (KMG-IV): sequencing the most valuable type-strain genomes for metagenomic binning, comparative biology and taxonomic classification.</title>
        <authorList>
            <person name="Goeker M."/>
        </authorList>
    </citation>
    <scope>NUCLEOTIDE SEQUENCE [LARGE SCALE GENOMIC DNA]</scope>
    <source>
        <strain evidence="2 3">DSM 45934</strain>
    </source>
</reference>
<organism evidence="2 3">
    <name type="scientific">Actinocrispum wychmicini</name>
    <dbReference type="NCBI Taxonomy" id="1213861"/>
    <lineage>
        <taxon>Bacteria</taxon>
        <taxon>Bacillati</taxon>
        <taxon>Actinomycetota</taxon>
        <taxon>Actinomycetes</taxon>
        <taxon>Pseudonocardiales</taxon>
        <taxon>Pseudonocardiaceae</taxon>
        <taxon>Actinocrispum</taxon>
    </lineage>
</organism>
<keyword evidence="3" id="KW-1185">Reference proteome</keyword>
<dbReference type="Proteomes" id="UP000295680">
    <property type="component" value="Unassembled WGS sequence"/>
</dbReference>
<gene>
    <name evidence="2" type="ORF">EV192_101719</name>
</gene>
<feature type="region of interest" description="Disordered" evidence="1">
    <location>
        <begin position="52"/>
        <end position="78"/>
    </location>
</feature>
<dbReference type="EMBL" id="SLWS01000001">
    <property type="protein sequence ID" value="TCO64935.1"/>
    <property type="molecule type" value="Genomic_DNA"/>
</dbReference>
<evidence type="ECO:0000313" key="2">
    <source>
        <dbReference type="EMBL" id="TCO64935.1"/>
    </source>
</evidence>
<evidence type="ECO:0000313" key="3">
    <source>
        <dbReference type="Proteomes" id="UP000295680"/>
    </source>
</evidence>
<feature type="compositionally biased region" description="Basic and acidic residues" evidence="1">
    <location>
        <begin position="64"/>
        <end position="78"/>
    </location>
</feature>
<name>A0A4R2KEH9_9PSEU</name>